<dbReference type="AlphaFoldDB" id="A0A926CYR4"/>
<evidence type="ECO:0000313" key="1">
    <source>
        <dbReference type="EMBL" id="MBC8528196.1"/>
    </source>
</evidence>
<proteinExistence type="predicted"/>
<dbReference type="EMBL" id="JACRSO010000001">
    <property type="protein sequence ID" value="MBC8528196.1"/>
    <property type="molecule type" value="Genomic_DNA"/>
</dbReference>
<organism evidence="1 2">
    <name type="scientific">Luoshenia tenuis</name>
    <dbReference type="NCBI Taxonomy" id="2763654"/>
    <lineage>
        <taxon>Bacteria</taxon>
        <taxon>Bacillati</taxon>
        <taxon>Bacillota</taxon>
        <taxon>Clostridia</taxon>
        <taxon>Christensenellales</taxon>
        <taxon>Christensenellaceae</taxon>
        <taxon>Luoshenia</taxon>
    </lineage>
</organism>
<evidence type="ECO:0000313" key="2">
    <source>
        <dbReference type="Proteomes" id="UP000654279"/>
    </source>
</evidence>
<sequence length="109" mass="11777">MSCCSSHCNCSYPACSCGDERTLDMALLRHCDWRQIVDDNNRDNGCFDNDTCRCKPFCTYCTKSNGTMNCQAPCECNCAQTAGYTVGCNDGAFSCGCKCGCKCGCGCGW</sequence>
<comment type="caution">
    <text evidence="1">The sequence shown here is derived from an EMBL/GenBank/DDBJ whole genome shotgun (WGS) entry which is preliminary data.</text>
</comment>
<accession>A0A926CYR4</accession>
<dbReference type="RefSeq" id="WP_249284235.1">
    <property type="nucleotide sequence ID" value="NZ_JACRSO010000001.1"/>
</dbReference>
<gene>
    <name evidence="1" type="ORF">H8699_01920</name>
</gene>
<dbReference type="Proteomes" id="UP000654279">
    <property type="component" value="Unassembled WGS sequence"/>
</dbReference>
<reference evidence="1" key="1">
    <citation type="submission" date="2020-08" db="EMBL/GenBank/DDBJ databases">
        <title>Genome public.</title>
        <authorList>
            <person name="Liu C."/>
            <person name="Sun Q."/>
        </authorList>
    </citation>
    <scope>NUCLEOTIDE SEQUENCE</scope>
    <source>
        <strain evidence="1">NSJ-44</strain>
    </source>
</reference>
<keyword evidence="2" id="KW-1185">Reference proteome</keyword>
<protein>
    <submittedName>
        <fullName evidence="1">Uncharacterized protein</fullName>
    </submittedName>
</protein>
<name>A0A926CYR4_9FIRM</name>